<organism evidence="2 3">
    <name type="scientific">Algimonas porphyrae</name>
    <dbReference type="NCBI Taxonomy" id="1128113"/>
    <lineage>
        <taxon>Bacteria</taxon>
        <taxon>Pseudomonadati</taxon>
        <taxon>Pseudomonadota</taxon>
        <taxon>Alphaproteobacteria</taxon>
        <taxon>Maricaulales</taxon>
        <taxon>Robiginitomaculaceae</taxon>
        <taxon>Algimonas</taxon>
    </lineage>
</organism>
<dbReference type="RefSeq" id="WP_284371678.1">
    <property type="nucleotide sequence ID" value="NZ_BSNJ01000003.1"/>
</dbReference>
<name>A0ABQ5V1V2_9PROT</name>
<reference evidence="2" key="1">
    <citation type="journal article" date="2014" name="Int. J. Syst. Evol. Microbiol.">
        <title>Complete genome of a new Firmicutes species belonging to the dominant human colonic microbiota ('Ruminococcus bicirculans') reveals two chromosomes and a selective capacity to utilize plant glucans.</title>
        <authorList>
            <consortium name="NISC Comparative Sequencing Program"/>
            <person name="Wegmann U."/>
            <person name="Louis P."/>
            <person name="Goesmann A."/>
            <person name="Henrissat B."/>
            <person name="Duncan S.H."/>
            <person name="Flint H.J."/>
        </authorList>
    </citation>
    <scope>NUCLEOTIDE SEQUENCE</scope>
    <source>
        <strain evidence="2">NBRC 108216</strain>
    </source>
</reference>
<dbReference type="PROSITE" id="PS51819">
    <property type="entry name" value="VOC"/>
    <property type="match status" value="1"/>
</dbReference>
<gene>
    <name evidence="2" type="ORF">GCM10007854_17530</name>
</gene>
<reference evidence="2" key="2">
    <citation type="submission" date="2023-01" db="EMBL/GenBank/DDBJ databases">
        <title>Draft genome sequence of Algimonas porphyrae strain NBRC 108216.</title>
        <authorList>
            <person name="Sun Q."/>
            <person name="Mori K."/>
        </authorList>
    </citation>
    <scope>NUCLEOTIDE SEQUENCE</scope>
    <source>
        <strain evidence="2">NBRC 108216</strain>
    </source>
</reference>
<evidence type="ECO:0000313" key="3">
    <source>
        <dbReference type="Proteomes" id="UP001161390"/>
    </source>
</evidence>
<dbReference type="InterPro" id="IPR029068">
    <property type="entry name" value="Glyas_Bleomycin-R_OHBP_Dase"/>
</dbReference>
<dbReference type="CDD" id="cd06587">
    <property type="entry name" value="VOC"/>
    <property type="match status" value="1"/>
</dbReference>
<dbReference type="Pfam" id="PF00903">
    <property type="entry name" value="Glyoxalase"/>
    <property type="match status" value="1"/>
</dbReference>
<accession>A0ABQ5V1V2</accession>
<evidence type="ECO:0000259" key="1">
    <source>
        <dbReference type="PROSITE" id="PS51819"/>
    </source>
</evidence>
<dbReference type="InterPro" id="IPR004360">
    <property type="entry name" value="Glyas_Fos-R_dOase_dom"/>
</dbReference>
<feature type="domain" description="VOC" evidence="1">
    <location>
        <begin position="2"/>
        <end position="117"/>
    </location>
</feature>
<dbReference type="SUPFAM" id="SSF54593">
    <property type="entry name" value="Glyoxalase/Bleomycin resistance protein/Dihydroxybiphenyl dioxygenase"/>
    <property type="match status" value="1"/>
</dbReference>
<dbReference type="InterPro" id="IPR037523">
    <property type="entry name" value="VOC_core"/>
</dbReference>
<comment type="caution">
    <text evidence="2">The sequence shown here is derived from an EMBL/GenBank/DDBJ whole genome shotgun (WGS) entry which is preliminary data.</text>
</comment>
<proteinExistence type="predicted"/>
<dbReference type="Proteomes" id="UP001161390">
    <property type="component" value="Unassembled WGS sequence"/>
</dbReference>
<protein>
    <recommendedName>
        <fullName evidence="1">VOC domain-containing protein</fullName>
    </recommendedName>
</protein>
<dbReference type="Gene3D" id="3.10.180.10">
    <property type="entry name" value="2,3-Dihydroxybiphenyl 1,2-Dioxygenase, domain 1"/>
    <property type="match status" value="1"/>
</dbReference>
<keyword evidence="3" id="KW-1185">Reference proteome</keyword>
<dbReference type="EMBL" id="BSNJ01000003">
    <property type="protein sequence ID" value="GLQ20798.1"/>
    <property type="molecule type" value="Genomic_DNA"/>
</dbReference>
<sequence length="119" mass="13196">MQFDHIVILASDMEASLRHYSTLLPALGFSKTRDHVWSFANGFEIDLQPARHSQSYERHGPGVNHYSVSVGSEDALESIAEALREAGLDVPIIQSFGNARSLFLPDPDGLRLEIAYDPD</sequence>
<evidence type="ECO:0000313" key="2">
    <source>
        <dbReference type="EMBL" id="GLQ20798.1"/>
    </source>
</evidence>